<dbReference type="OrthoDB" id="5917722at2759"/>
<dbReference type="InterPro" id="IPR009565">
    <property type="entry name" value="FAM174-like"/>
</dbReference>
<keyword evidence="7" id="KW-0325">Glycoprotein</keyword>
<feature type="transmembrane region" description="Helical" evidence="9">
    <location>
        <begin position="99"/>
        <end position="119"/>
    </location>
</feature>
<comment type="similarity">
    <text evidence="2">Belongs to the FAM174 family.</text>
</comment>
<accession>A0A1S3J6R4</accession>
<evidence type="ECO:0000313" key="11">
    <source>
        <dbReference type="Proteomes" id="UP000085678"/>
    </source>
</evidence>
<evidence type="ECO:0000256" key="1">
    <source>
        <dbReference type="ARBA" id="ARBA00004479"/>
    </source>
</evidence>
<evidence type="ECO:0000256" key="9">
    <source>
        <dbReference type="SAM" id="Phobius"/>
    </source>
</evidence>
<evidence type="ECO:0000256" key="8">
    <source>
        <dbReference type="SAM" id="MobiDB-lite"/>
    </source>
</evidence>
<keyword evidence="4 10" id="KW-0732">Signal</keyword>
<evidence type="ECO:0000256" key="4">
    <source>
        <dbReference type="ARBA" id="ARBA00022729"/>
    </source>
</evidence>
<evidence type="ECO:0000256" key="3">
    <source>
        <dbReference type="ARBA" id="ARBA00022692"/>
    </source>
</evidence>
<proteinExistence type="inferred from homology"/>
<dbReference type="Pfam" id="PF06679">
    <property type="entry name" value="DUF1180"/>
    <property type="match status" value="1"/>
</dbReference>
<keyword evidence="6 9" id="KW-0472">Membrane</keyword>
<protein>
    <submittedName>
        <fullName evidence="12">Membrane protein FAM174-like</fullName>
    </submittedName>
</protein>
<gene>
    <name evidence="12" type="primary">LOC106170653</name>
</gene>
<dbReference type="PANTHER" id="PTHR28607:SF4">
    <property type="entry name" value="TRANSMEMBRANE PROTEIN"/>
    <property type="match status" value="1"/>
</dbReference>
<keyword evidence="3 9" id="KW-0812">Transmembrane</keyword>
<evidence type="ECO:0000256" key="5">
    <source>
        <dbReference type="ARBA" id="ARBA00022989"/>
    </source>
</evidence>
<dbReference type="PANTHER" id="PTHR28607">
    <property type="entry name" value="EXPRESSED PROTEIN"/>
    <property type="match status" value="1"/>
</dbReference>
<reference evidence="12" key="1">
    <citation type="submission" date="2025-08" db="UniProtKB">
        <authorList>
            <consortium name="RefSeq"/>
        </authorList>
    </citation>
    <scope>IDENTIFICATION</scope>
    <source>
        <tissue evidence="12">Gonads</tissue>
    </source>
</reference>
<dbReference type="InParanoid" id="A0A1S3J6R4"/>
<evidence type="ECO:0000256" key="2">
    <source>
        <dbReference type="ARBA" id="ARBA00006986"/>
    </source>
</evidence>
<feature type="region of interest" description="Disordered" evidence="8">
    <location>
        <begin position="140"/>
        <end position="164"/>
    </location>
</feature>
<comment type="subcellular location">
    <subcellularLocation>
        <location evidence="1">Membrane</location>
        <topology evidence="1">Single-pass type I membrane protein</topology>
    </subcellularLocation>
</comment>
<dbReference type="STRING" id="7574.A0A1S3J6R4"/>
<evidence type="ECO:0000256" key="10">
    <source>
        <dbReference type="SAM" id="SignalP"/>
    </source>
</evidence>
<name>A0A1S3J6R4_LINAN</name>
<dbReference type="KEGG" id="lak:106170653"/>
<dbReference type="GO" id="GO:0016020">
    <property type="term" value="C:membrane"/>
    <property type="evidence" value="ECO:0007669"/>
    <property type="project" value="UniProtKB-SubCell"/>
</dbReference>
<evidence type="ECO:0000256" key="6">
    <source>
        <dbReference type="ARBA" id="ARBA00023136"/>
    </source>
</evidence>
<sequence length="164" mass="18221">MDQFKRTGVLALGTCCLVVVLLLVRIDSASVEGKTAGDRSVGNAAAQNDTLTTTVATPCTNSSGENNTCNSTTTNDTEQVSTGYIWKKINENRAMLQRAFYVLLGVTFIVIVYFGIKYIRVRKAKNKSRKYGVLATSDNMEMRPLEQSDEEDDNTLFEMRSNKR</sequence>
<keyword evidence="5 9" id="KW-1133">Transmembrane helix</keyword>
<organism evidence="11 12">
    <name type="scientific">Lingula anatina</name>
    <name type="common">Brachiopod</name>
    <name type="synonym">Lingula unguis</name>
    <dbReference type="NCBI Taxonomy" id="7574"/>
    <lineage>
        <taxon>Eukaryota</taxon>
        <taxon>Metazoa</taxon>
        <taxon>Spiralia</taxon>
        <taxon>Lophotrochozoa</taxon>
        <taxon>Brachiopoda</taxon>
        <taxon>Linguliformea</taxon>
        <taxon>Lingulata</taxon>
        <taxon>Lingulida</taxon>
        <taxon>Linguloidea</taxon>
        <taxon>Lingulidae</taxon>
        <taxon>Lingula</taxon>
    </lineage>
</organism>
<evidence type="ECO:0000256" key="7">
    <source>
        <dbReference type="ARBA" id="ARBA00023180"/>
    </source>
</evidence>
<evidence type="ECO:0000313" key="12">
    <source>
        <dbReference type="RefSeq" id="XP_013406080.1"/>
    </source>
</evidence>
<dbReference type="GeneID" id="106170653"/>
<feature type="signal peptide" evidence="10">
    <location>
        <begin position="1"/>
        <end position="29"/>
    </location>
</feature>
<dbReference type="RefSeq" id="XP_013406080.1">
    <property type="nucleotide sequence ID" value="XM_013550626.1"/>
</dbReference>
<feature type="chain" id="PRO_5010222789" evidence="10">
    <location>
        <begin position="30"/>
        <end position="164"/>
    </location>
</feature>
<dbReference type="AlphaFoldDB" id="A0A1S3J6R4"/>
<keyword evidence="11" id="KW-1185">Reference proteome</keyword>
<dbReference type="Proteomes" id="UP000085678">
    <property type="component" value="Unplaced"/>
</dbReference>